<dbReference type="Proteomes" id="UP000510822">
    <property type="component" value="Chromosome"/>
</dbReference>
<dbReference type="KEGG" id="cfon:HZU75_14935"/>
<evidence type="ECO:0000313" key="3">
    <source>
        <dbReference type="Proteomes" id="UP000510822"/>
    </source>
</evidence>
<dbReference type="RefSeq" id="WP_180306786.1">
    <property type="nucleotide sequence ID" value="NZ_CP058952.1"/>
</dbReference>
<name>A0A7D5ZMF3_9NEIS</name>
<accession>A0A7D5ZMF3</accession>
<protein>
    <submittedName>
        <fullName evidence="2">Uncharacterized protein</fullName>
    </submittedName>
</protein>
<dbReference type="AlphaFoldDB" id="A0A7D5ZMF3"/>
<evidence type="ECO:0000313" key="2">
    <source>
        <dbReference type="EMBL" id="QLI82710.1"/>
    </source>
</evidence>
<dbReference type="EMBL" id="CP058952">
    <property type="protein sequence ID" value="QLI82710.1"/>
    <property type="molecule type" value="Genomic_DNA"/>
</dbReference>
<keyword evidence="3" id="KW-1185">Reference proteome</keyword>
<reference evidence="2 3" key="1">
    <citation type="journal article" date="2016" name="Int. J. Syst. Evol. Microbiol.">
        <title>Chitinibacter fontanus sp. nov., isolated from a spring.</title>
        <authorList>
            <person name="Sheu S.Y."/>
            <person name="Li Y.S."/>
            <person name="Young C.C."/>
            <person name="Chen W.M."/>
        </authorList>
    </citation>
    <scope>NUCLEOTIDE SEQUENCE [LARGE SCALE GENOMIC DNA]</scope>
    <source>
        <strain evidence="2 3">STM-7</strain>
    </source>
</reference>
<feature type="transmembrane region" description="Helical" evidence="1">
    <location>
        <begin position="59"/>
        <end position="79"/>
    </location>
</feature>
<dbReference type="PROSITE" id="PS51257">
    <property type="entry name" value="PROKAR_LIPOPROTEIN"/>
    <property type="match status" value="1"/>
</dbReference>
<evidence type="ECO:0000256" key="1">
    <source>
        <dbReference type="SAM" id="Phobius"/>
    </source>
</evidence>
<keyword evidence="1" id="KW-1133">Transmembrane helix</keyword>
<keyword evidence="1" id="KW-0472">Membrane</keyword>
<keyword evidence="1" id="KW-0812">Transmembrane</keyword>
<organism evidence="2 3">
    <name type="scientific">Chitinibacter fontanus</name>
    <dbReference type="NCBI Taxonomy" id="1737446"/>
    <lineage>
        <taxon>Bacteria</taxon>
        <taxon>Pseudomonadati</taxon>
        <taxon>Pseudomonadota</taxon>
        <taxon>Betaproteobacteria</taxon>
        <taxon>Neisseriales</taxon>
        <taxon>Chitinibacteraceae</taxon>
        <taxon>Chitinibacter</taxon>
    </lineage>
</organism>
<gene>
    <name evidence="2" type="ORF">HZU75_14935</name>
</gene>
<sequence>MILKSEMVSFFAKPLLASALLTTISCLNYGLLWTFLAAFLLTFWLLIKLVQCIFGKAKWRIVLGTTLIWGIGFGSAITVHHFRAEARRAEAEIIVHQIKTFKQQQQHYPDKLSDLGLNAAQLRDDYGIRYLANLPPHLIYMDSKIPFAVYDYDFNTGRWQHFQD</sequence>
<feature type="transmembrane region" description="Helical" evidence="1">
    <location>
        <begin position="20"/>
        <end position="47"/>
    </location>
</feature>
<proteinExistence type="predicted"/>